<evidence type="ECO:0000256" key="1">
    <source>
        <dbReference type="SAM" id="SignalP"/>
    </source>
</evidence>
<keyword evidence="1" id="KW-0732">Signal</keyword>
<evidence type="ECO:0000313" key="3">
    <source>
        <dbReference type="Proteomes" id="UP000500895"/>
    </source>
</evidence>
<accession>A0A6G9A6R6</accession>
<proteinExistence type="predicted"/>
<evidence type="ECO:0000313" key="2">
    <source>
        <dbReference type="EMBL" id="QIP07913.2"/>
    </source>
</evidence>
<organism evidence="2 3">
    <name type="scientific">Bradyrhizobium symbiodeficiens</name>
    <dbReference type="NCBI Taxonomy" id="1404367"/>
    <lineage>
        <taxon>Bacteria</taxon>
        <taxon>Pseudomonadati</taxon>
        <taxon>Pseudomonadota</taxon>
        <taxon>Alphaproteobacteria</taxon>
        <taxon>Hyphomicrobiales</taxon>
        <taxon>Nitrobacteraceae</taxon>
        <taxon>Bradyrhizobium</taxon>
    </lineage>
</organism>
<dbReference type="NCBIfam" id="NF009441">
    <property type="entry name" value="PRK12798.1-3"/>
    <property type="match status" value="1"/>
</dbReference>
<sequence length="396" mass="43199">MRSALDQALLRVALLLLPFTGANALAEPARQPGEPYELVRGLQAVQDGIANGDTAAHGSHIALIRQIGERFLAADPGVWSNAQNSQAAVIYLLSGGAPQIVRKLPRDKMNIDERLFNGALAYVEGRQEEAREQLKDVKPRTLSSGLGGQVALVQGALFARAEASLAIERLDDARLLLPGTLVEEAALRREILLVGQAEDFDKFEFLALAYIRHYRNSIYAGDFWQRFSTSLAQSSLALDERRFARIAALLEQIERAGRLKLYLVIARAAMLRGQLAVTRLAGERALTLSADASADRERAHFFRGVARALTDEYDGGLAELKALDRSKLPERDVLLLNATVQLALDVRKPLPGGSAIAADKPPATPARLDLASSTVTLARAHKQLGELELLTRDRRP</sequence>
<dbReference type="Proteomes" id="UP000500895">
    <property type="component" value="Chromosome"/>
</dbReference>
<dbReference type="AlphaFoldDB" id="A0A6G9A6R6"/>
<dbReference type="EMBL" id="CP050066">
    <property type="protein sequence ID" value="QIP07913.2"/>
    <property type="molecule type" value="Genomic_DNA"/>
</dbReference>
<reference evidence="2 3" key="1">
    <citation type="journal article" date="2020" name="Int. J. Syst. Evol. Microbiol.">
        <title>Description and complete genome sequences of Bradyrhizobium symbiodeficiens sp. nov., a non-symbiotic bacterium associated with legumes native to Canada.</title>
        <authorList>
            <person name="Bromfield E.S.P."/>
            <person name="Cloutier S."/>
            <person name="Nguyen H.D.T."/>
        </authorList>
    </citation>
    <scope>NUCLEOTIDE SEQUENCE [LARGE SCALE GENOMIC DNA]</scope>
    <source>
        <strain evidence="2 3">101S1MB</strain>
    </source>
</reference>
<protein>
    <submittedName>
        <fullName evidence="2">Chemotaxis protein</fullName>
    </submittedName>
</protein>
<feature type="signal peptide" evidence="1">
    <location>
        <begin position="1"/>
        <end position="24"/>
    </location>
</feature>
<dbReference type="RefSeq" id="WP_334265859.1">
    <property type="nucleotide sequence ID" value="NZ_CP050066.2"/>
</dbReference>
<name>A0A6G9A6R6_9BRAD</name>
<feature type="chain" id="PRO_5042505823" evidence="1">
    <location>
        <begin position="25"/>
        <end position="396"/>
    </location>
</feature>
<gene>
    <name evidence="2" type="ORF">HAV00_17350</name>
</gene>